<comment type="caution">
    <text evidence="1">The sequence shown here is derived from an EMBL/GenBank/DDBJ whole genome shotgun (WGS) entry which is preliminary data.</text>
</comment>
<dbReference type="AlphaFoldDB" id="A0AAN9FMK0"/>
<sequence>MVSSGICMHIEKTVLNHDVVIELLLLVLMKSAKQWQVRRPYYFLRQMSYKYLMYHMYCTGKSMAVFVKLLMAIGCGCHFR</sequence>
<reference evidence="1 2" key="1">
    <citation type="submission" date="2024-01" db="EMBL/GenBank/DDBJ databases">
        <title>The genomes of 5 underutilized Papilionoideae crops provide insights into root nodulation and disease resistance.</title>
        <authorList>
            <person name="Yuan L."/>
        </authorList>
    </citation>
    <scope>NUCLEOTIDE SEQUENCE [LARGE SCALE GENOMIC DNA]</scope>
    <source>
        <strain evidence="1">LY-2023</strain>
        <tissue evidence="1">Leaf</tissue>
    </source>
</reference>
<dbReference type="Proteomes" id="UP001359559">
    <property type="component" value="Unassembled WGS sequence"/>
</dbReference>
<accession>A0AAN9FMK0</accession>
<evidence type="ECO:0000313" key="1">
    <source>
        <dbReference type="EMBL" id="KAK7279119.1"/>
    </source>
</evidence>
<dbReference type="EMBL" id="JAYKXN010000006">
    <property type="protein sequence ID" value="KAK7279119.1"/>
    <property type="molecule type" value="Genomic_DNA"/>
</dbReference>
<protein>
    <submittedName>
        <fullName evidence="1">Uncharacterized protein</fullName>
    </submittedName>
</protein>
<name>A0AAN9FMK0_CLITE</name>
<proteinExistence type="predicted"/>
<evidence type="ECO:0000313" key="2">
    <source>
        <dbReference type="Proteomes" id="UP001359559"/>
    </source>
</evidence>
<organism evidence="1 2">
    <name type="scientific">Clitoria ternatea</name>
    <name type="common">Butterfly pea</name>
    <dbReference type="NCBI Taxonomy" id="43366"/>
    <lineage>
        <taxon>Eukaryota</taxon>
        <taxon>Viridiplantae</taxon>
        <taxon>Streptophyta</taxon>
        <taxon>Embryophyta</taxon>
        <taxon>Tracheophyta</taxon>
        <taxon>Spermatophyta</taxon>
        <taxon>Magnoliopsida</taxon>
        <taxon>eudicotyledons</taxon>
        <taxon>Gunneridae</taxon>
        <taxon>Pentapetalae</taxon>
        <taxon>rosids</taxon>
        <taxon>fabids</taxon>
        <taxon>Fabales</taxon>
        <taxon>Fabaceae</taxon>
        <taxon>Papilionoideae</taxon>
        <taxon>50 kb inversion clade</taxon>
        <taxon>NPAAA clade</taxon>
        <taxon>indigoferoid/millettioid clade</taxon>
        <taxon>Phaseoleae</taxon>
        <taxon>Clitoria</taxon>
    </lineage>
</organism>
<gene>
    <name evidence="1" type="ORF">RJT34_24164</name>
</gene>
<keyword evidence="2" id="KW-1185">Reference proteome</keyword>